<evidence type="ECO:0000256" key="6">
    <source>
        <dbReference type="ARBA" id="ARBA00022839"/>
    </source>
</evidence>
<comment type="similarity">
    <text evidence="2">Belongs to the tyrosyl-DNA phosphodiesterase family.</text>
</comment>
<feature type="compositionally biased region" description="Basic and acidic residues" evidence="9">
    <location>
        <begin position="157"/>
        <end position="181"/>
    </location>
</feature>
<organism evidence="11 12">
    <name type="scientific">Bicyclus anynana</name>
    <name type="common">Squinting bush brown butterfly</name>
    <dbReference type="NCBI Taxonomy" id="110368"/>
    <lineage>
        <taxon>Eukaryota</taxon>
        <taxon>Metazoa</taxon>
        <taxon>Ecdysozoa</taxon>
        <taxon>Arthropoda</taxon>
        <taxon>Hexapoda</taxon>
        <taxon>Insecta</taxon>
        <taxon>Pterygota</taxon>
        <taxon>Neoptera</taxon>
        <taxon>Endopterygota</taxon>
        <taxon>Lepidoptera</taxon>
        <taxon>Glossata</taxon>
        <taxon>Ditrysia</taxon>
        <taxon>Papilionoidea</taxon>
        <taxon>Nymphalidae</taxon>
        <taxon>Satyrinae</taxon>
        <taxon>Satyrini</taxon>
        <taxon>Mycalesina</taxon>
        <taxon>Bicyclus</taxon>
    </lineage>
</organism>
<dbReference type="PANTHER" id="PTHR12415">
    <property type="entry name" value="TYROSYL-DNA PHOSPHODIESTERASE 1"/>
    <property type="match status" value="1"/>
</dbReference>
<feature type="domain" description="PBZ-type" evidence="10">
    <location>
        <begin position="20"/>
        <end position="44"/>
    </location>
</feature>
<dbReference type="Pfam" id="PF10283">
    <property type="entry name" value="zf-CCHH"/>
    <property type="match status" value="1"/>
</dbReference>
<evidence type="ECO:0000313" key="12">
    <source>
        <dbReference type="RefSeq" id="XP_052743538.1"/>
    </source>
</evidence>
<evidence type="ECO:0000256" key="9">
    <source>
        <dbReference type="SAM" id="MobiDB-lite"/>
    </source>
</evidence>
<evidence type="ECO:0000256" key="2">
    <source>
        <dbReference type="ARBA" id="ARBA00010205"/>
    </source>
</evidence>
<evidence type="ECO:0000256" key="5">
    <source>
        <dbReference type="ARBA" id="ARBA00022801"/>
    </source>
</evidence>
<keyword evidence="8" id="KW-0539">Nucleus</keyword>
<name>A0ABM3LWU8_BICAN</name>
<keyword evidence="11" id="KW-1185">Reference proteome</keyword>
<dbReference type="Pfam" id="PF06087">
    <property type="entry name" value="Tyr-DNA_phospho"/>
    <property type="match status" value="1"/>
</dbReference>
<evidence type="ECO:0000256" key="1">
    <source>
        <dbReference type="ARBA" id="ARBA00004123"/>
    </source>
</evidence>
<evidence type="ECO:0000256" key="4">
    <source>
        <dbReference type="ARBA" id="ARBA00022763"/>
    </source>
</evidence>
<keyword evidence="7" id="KW-0234">DNA repair</keyword>
<dbReference type="Gene3D" id="3.30.870.10">
    <property type="entry name" value="Endonuclease Chain A"/>
    <property type="match status" value="2"/>
</dbReference>
<accession>A0ABM3LWU8</accession>
<dbReference type="SUPFAM" id="SSF56024">
    <property type="entry name" value="Phospholipase D/nuclease"/>
    <property type="match status" value="2"/>
</dbReference>
<evidence type="ECO:0000256" key="8">
    <source>
        <dbReference type="ARBA" id="ARBA00023242"/>
    </source>
</evidence>
<evidence type="ECO:0000313" key="11">
    <source>
        <dbReference type="Proteomes" id="UP001652582"/>
    </source>
</evidence>
<feature type="compositionally biased region" description="Low complexity" evidence="9">
    <location>
        <begin position="90"/>
        <end position="104"/>
    </location>
</feature>
<dbReference type="InterPro" id="IPR010347">
    <property type="entry name" value="Tdp1"/>
</dbReference>
<reference evidence="12" key="1">
    <citation type="submission" date="2025-08" db="UniProtKB">
        <authorList>
            <consortium name="RefSeq"/>
        </authorList>
    </citation>
    <scope>IDENTIFICATION</scope>
</reference>
<comment type="subcellular location">
    <subcellularLocation>
        <location evidence="1">Nucleus</location>
    </subcellularLocation>
</comment>
<dbReference type="InterPro" id="IPR019406">
    <property type="entry name" value="APLF_PBZ"/>
</dbReference>
<keyword evidence="3" id="KW-0540">Nuclease</keyword>
<feature type="compositionally biased region" description="Gly residues" evidence="9">
    <location>
        <begin position="105"/>
        <end position="120"/>
    </location>
</feature>
<dbReference type="RefSeq" id="XP_052743538.1">
    <property type="nucleotide sequence ID" value="XM_052887578.1"/>
</dbReference>
<keyword evidence="4" id="KW-0227">DNA damage</keyword>
<gene>
    <name evidence="12" type="primary">LOC112056528</name>
</gene>
<protein>
    <submittedName>
        <fullName evidence="12">Probable tyrosyl-DNA phosphodiesterase isoform X1</fullName>
    </submittedName>
</protein>
<feature type="compositionally biased region" description="Gly residues" evidence="9">
    <location>
        <begin position="127"/>
        <end position="143"/>
    </location>
</feature>
<keyword evidence="5" id="KW-0378">Hydrolase</keyword>
<dbReference type="GeneID" id="112056528"/>
<dbReference type="Proteomes" id="UP001652582">
    <property type="component" value="Chromosome 19"/>
</dbReference>
<evidence type="ECO:0000256" key="3">
    <source>
        <dbReference type="ARBA" id="ARBA00022722"/>
    </source>
</evidence>
<proteinExistence type="inferred from homology"/>
<evidence type="ECO:0000256" key="7">
    <source>
        <dbReference type="ARBA" id="ARBA00023204"/>
    </source>
</evidence>
<dbReference type="PANTHER" id="PTHR12415:SF0">
    <property type="entry name" value="TYROSYL-DNA PHOSPHODIESTERASE 1"/>
    <property type="match status" value="1"/>
</dbReference>
<keyword evidence="6" id="KW-0269">Exonuclease</keyword>
<sequence>MNRSNKRMSRMDGPELKRVRKECSYGVACYRLNPAHLREYSHPHLEAILDEWDGNGSFPIPEQMSLQRSLLTDQLNILLEKKLYEPGAADNAERAPAAAGEPLRAGGGAAGEPLRAGGGAAVEPLRAGGGAAGEPLRAGGGAAGEALRAGDSTQRSDSNDSEKNTLKSDKAIAGTSREKSESPAPGLGARIRDPEYRPVVPPTRRAEAYLPVVRPRGLMRAKHEAAAPHHVFYTAISAAPRTHAQPYSVTFLELLDESLGELRSSLQLNFMVEPGWLLAQYYFAGYSAKKLTILYGEECDDMRQLAGKPHVDAVRVRMATPFGKHHTKLMLLCYEDGSLRVVVSTANLYHDDWDNRTQGLWLSPRCAPLPAAAPAHAGEARTRFKRDLLRYLAHYRLPQLAHYVERVQRCDFSAVNVFLVASVPGSHRDLEWGLARVGALLRQHCAVPPAAGRAWPLVAQASSLGSYGPDPKLWLCGEFLQQFSASAGTPPPLAPPPPLQLLYPSLQNVQRSHDGLLGGGCLPYARAAHDKQRWLLDYLYQWRAEATGRSRAMPHIKSYVRARDSRAAFYLLTSANVSKAAWGARTKRDNALRLLSYEAGVLLLPRVTINEDFFSLEEGAAQRLVIPYDLPPTKYSPDMTPWLSDALC</sequence>
<evidence type="ECO:0000259" key="10">
    <source>
        <dbReference type="Pfam" id="PF10283"/>
    </source>
</evidence>
<feature type="region of interest" description="Disordered" evidence="9">
    <location>
        <begin position="90"/>
        <end position="197"/>
    </location>
</feature>